<dbReference type="EMBL" id="BOML01000029">
    <property type="protein sequence ID" value="GIE02148.1"/>
    <property type="molecule type" value="Genomic_DNA"/>
</dbReference>
<gene>
    <name evidence="1" type="ORF">Adu01nite_34980</name>
</gene>
<protein>
    <submittedName>
        <fullName evidence="1">Uncharacterized protein</fullName>
    </submittedName>
</protein>
<evidence type="ECO:0000313" key="1">
    <source>
        <dbReference type="EMBL" id="GIE02148.1"/>
    </source>
</evidence>
<dbReference type="Proteomes" id="UP000637628">
    <property type="component" value="Unassembled WGS sequence"/>
</dbReference>
<evidence type="ECO:0000313" key="2">
    <source>
        <dbReference type="Proteomes" id="UP000637628"/>
    </source>
</evidence>
<sequence>MGPVRGIELEVGPAERVGPVRGVELEVGPAELVGPVRGVELEMRSARPGRPVRDTEPDSRWVRWIGPVRGAGTAGLSARSRCPVLLVPDPKFPAASTAAPASDACRVTARGRNGSGAFAGIVQAPIR</sequence>
<organism evidence="1 2">
    <name type="scientific">Paractinoplanes durhamensis</name>
    <dbReference type="NCBI Taxonomy" id="113563"/>
    <lineage>
        <taxon>Bacteria</taxon>
        <taxon>Bacillati</taxon>
        <taxon>Actinomycetota</taxon>
        <taxon>Actinomycetes</taxon>
        <taxon>Micromonosporales</taxon>
        <taxon>Micromonosporaceae</taxon>
        <taxon>Paractinoplanes</taxon>
    </lineage>
</organism>
<keyword evidence="2" id="KW-1185">Reference proteome</keyword>
<name>A0ABQ3YX30_9ACTN</name>
<accession>A0ABQ3YX30</accession>
<comment type="caution">
    <text evidence="1">The sequence shown here is derived from an EMBL/GenBank/DDBJ whole genome shotgun (WGS) entry which is preliminary data.</text>
</comment>
<proteinExistence type="predicted"/>
<reference evidence="1 2" key="1">
    <citation type="submission" date="2021-01" db="EMBL/GenBank/DDBJ databases">
        <title>Whole genome shotgun sequence of Actinoplanes durhamensis NBRC 14914.</title>
        <authorList>
            <person name="Komaki H."/>
            <person name="Tamura T."/>
        </authorList>
    </citation>
    <scope>NUCLEOTIDE SEQUENCE [LARGE SCALE GENOMIC DNA]</scope>
    <source>
        <strain evidence="1 2">NBRC 14914</strain>
    </source>
</reference>